<feature type="transmembrane region" description="Helical" evidence="7">
    <location>
        <begin position="148"/>
        <end position="177"/>
    </location>
</feature>
<dbReference type="PANTHER" id="PTHR30188">
    <property type="entry name" value="ABC TRANSPORTER PERMEASE PROTEIN-RELATED"/>
    <property type="match status" value="1"/>
</dbReference>
<dbReference type="PANTHER" id="PTHR30188:SF4">
    <property type="entry name" value="PROTEIN TRIGALACTOSYLDIACYLGLYCEROL 1, CHLOROPLASTIC"/>
    <property type="match status" value="1"/>
</dbReference>
<reference evidence="8 9" key="1">
    <citation type="submission" date="2018-08" db="EMBL/GenBank/DDBJ databases">
        <title>Genome analysis of the thermophilic bacterium of the candidate phylum Aminicenantes from deep subsurface aquifer revealed its physiology and ecological role.</title>
        <authorList>
            <person name="Kadnikov V.V."/>
            <person name="Mardanov A.V."/>
            <person name="Beletsky A.V."/>
            <person name="Karnachuk O.V."/>
            <person name="Ravin N.V."/>
        </authorList>
    </citation>
    <scope>NUCLEOTIDE SEQUENCE [LARGE SCALE GENOMIC DNA]</scope>
    <source>
        <strain evidence="8">BY38</strain>
    </source>
</reference>
<feature type="transmembrane region" description="Helical" evidence="7">
    <location>
        <begin position="198"/>
        <end position="221"/>
    </location>
</feature>
<accession>A0A3E2BQG7</accession>
<dbReference type="GO" id="GO:0005548">
    <property type="term" value="F:phospholipid transporter activity"/>
    <property type="evidence" value="ECO:0007669"/>
    <property type="project" value="TreeGrafter"/>
</dbReference>
<dbReference type="NCBIfam" id="TIGR00056">
    <property type="entry name" value="MlaE family lipid ABC transporter permease subunit"/>
    <property type="match status" value="1"/>
</dbReference>
<dbReference type="InterPro" id="IPR030802">
    <property type="entry name" value="Permease_MalE"/>
</dbReference>
<dbReference type="GO" id="GO:0043190">
    <property type="term" value="C:ATP-binding cassette (ABC) transporter complex"/>
    <property type="evidence" value="ECO:0007669"/>
    <property type="project" value="InterPro"/>
</dbReference>
<name>A0A3E2BQG7_9BACT</name>
<comment type="caution">
    <text evidence="7">Lacks conserved residue(s) required for the propagation of feature annotation.</text>
</comment>
<evidence type="ECO:0000313" key="8">
    <source>
        <dbReference type="EMBL" id="RFT16876.1"/>
    </source>
</evidence>
<evidence type="ECO:0000256" key="4">
    <source>
        <dbReference type="ARBA" id="ARBA00022692"/>
    </source>
</evidence>
<keyword evidence="4 7" id="KW-0812">Transmembrane</keyword>
<dbReference type="EMBL" id="QUAH01000001">
    <property type="protein sequence ID" value="RFT16876.1"/>
    <property type="molecule type" value="Genomic_DNA"/>
</dbReference>
<evidence type="ECO:0000256" key="1">
    <source>
        <dbReference type="ARBA" id="ARBA00004141"/>
    </source>
</evidence>
<keyword evidence="5 7" id="KW-1133">Transmembrane helix</keyword>
<comment type="caution">
    <text evidence="8">The sequence shown here is derived from an EMBL/GenBank/DDBJ whole genome shotgun (WGS) entry which is preliminary data.</text>
</comment>
<dbReference type="Pfam" id="PF02405">
    <property type="entry name" value="MlaE"/>
    <property type="match status" value="1"/>
</dbReference>
<protein>
    <submittedName>
        <fullName evidence="8">ABC transporter permease protein</fullName>
    </submittedName>
</protein>
<comment type="subcellular location">
    <subcellularLocation>
        <location evidence="1">Membrane</location>
        <topology evidence="1">Multi-pass membrane protein</topology>
    </subcellularLocation>
</comment>
<evidence type="ECO:0000256" key="2">
    <source>
        <dbReference type="ARBA" id="ARBA00007556"/>
    </source>
</evidence>
<proteinExistence type="inferred from homology"/>
<organism evidence="8 9">
    <name type="scientific">Candidatus Saccharicenans subterraneus</name>
    <dbReference type="NCBI Taxonomy" id="2508984"/>
    <lineage>
        <taxon>Bacteria</taxon>
        <taxon>Candidatus Aminicenantota</taxon>
        <taxon>Candidatus Aminicenantia</taxon>
        <taxon>Candidatus Aminicenantales</taxon>
        <taxon>Candidatus Saccharicenantaceae</taxon>
        <taxon>Candidatus Saccharicenans</taxon>
    </lineage>
</organism>
<evidence type="ECO:0000256" key="6">
    <source>
        <dbReference type="ARBA" id="ARBA00023136"/>
    </source>
</evidence>
<keyword evidence="6 7" id="KW-0472">Membrane</keyword>
<feature type="transmembrane region" description="Helical" evidence="7">
    <location>
        <begin position="233"/>
        <end position="252"/>
    </location>
</feature>
<keyword evidence="3" id="KW-0813">Transport</keyword>
<evidence type="ECO:0000256" key="5">
    <source>
        <dbReference type="ARBA" id="ARBA00022989"/>
    </source>
</evidence>
<dbReference type="AlphaFoldDB" id="A0A3E2BQG7"/>
<dbReference type="InterPro" id="IPR003453">
    <property type="entry name" value="ABC_MlaE_roteobac"/>
</dbReference>
<comment type="similarity">
    <text evidence="2 7">Belongs to the MlaE permease family.</text>
</comment>
<evidence type="ECO:0000256" key="7">
    <source>
        <dbReference type="RuleBase" id="RU362044"/>
    </source>
</evidence>
<sequence length="260" mass="28219">MDKPIQIPFFSAFFCELGQVYDLAVRGFRAIFQRPFEKRNFWQQLEEVGVNSLPVVSLTAAFGGLVFGLQAYLAFHRYIGPGSESQGGPIIAVGLCRELIPILVGLMVAGRVGSAMAAEIGTMKITEQIDALFSLGANPVKYLVAPRILASMIMVPCLTLYGDVIGIFGGYTYNVLLMKVNKTLYVQNTLKYFEMWDISVGLIKALVFGLVIAIIGCWQGMTTEGGAEGVGRATTKSVVVASITILILNFFLSKILPATL</sequence>
<evidence type="ECO:0000256" key="3">
    <source>
        <dbReference type="ARBA" id="ARBA00022448"/>
    </source>
</evidence>
<dbReference type="Proteomes" id="UP000257323">
    <property type="component" value="Unassembled WGS sequence"/>
</dbReference>
<evidence type="ECO:0000313" key="9">
    <source>
        <dbReference type="Proteomes" id="UP000257323"/>
    </source>
</evidence>
<gene>
    <name evidence="8" type="ORF">OP8BY_0818</name>
</gene>